<dbReference type="AlphaFoldDB" id="A0A9P4TWZ2"/>
<dbReference type="Pfam" id="PF00271">
    <property type="entry name" value="Helicase_C"/>
    <property type="match status" value="1"/>
</dbReference>
<proteinExistence type="predicted"/>
<evidence type="ECO:0000313" key="11">
    <source>
        <dbReference type="Proteomes" id="UP000800235"/>
    </source>
</evidence>
<keyword evidence="2" id="KW-0507">mRNA processing</keyword>
<evidence type="ECO:0000256" key="5">
    <source>
        <dbReference type="ARBA" id="ARBA00022840"/>
    </source>
</evidence>
<organism evidence="10 11">
    <name type="scientific">Tothia fuscella</name>
    <dbReference type="NCBI Taxonomy" id="1048955"/>
    <lineage>
        <taxon>Eukaryota</taxon>
        <taxon>Fungi</taxon>
        <taxon>Dikarya</taxon>
        <taxon>Ascomycota</taxon>
        <taxon>Pezizomycotina</taxon>
        <taxon>Dothideomycetes</taxon>
        <taxon>Pleosporomycetidae</taxon>
        <taxon>Venturiales</taxon>
        <taxon>Cylindrosympodiaceae</taxon>
        <taxon>Tothia</taxon>
    </lineage>
</organism>
<dbReference type="GO" id="GO:0071013">
    <property type="term" value="C:catalytic step 2 spliceosome"/>
    <property type="evidence" value="ECO:0007669"/>
    <property type="project" value="TreeGrafter"/>
</dbReference>
<evidence type="ECO:0000256" key="4">
    <source>
        <dbReference type="ARBA" id="ARBA00022801"/>
    </source>
</evidence>
<dbReference type="Gene3D" id="1.20.120.1080">
    <property type="match status" value="1"/>
</dbReference>
<dbReference type="GO" id="GO:0016787">
    <property type="term" value="F:hydrolase activity"/>
    <property type="evidence" value="ECO:0007669"/>
    <property type="project" value="UniProtKB-KW"/>
</dbReference>
<dbReference type="InterPro" id="IPR011545">
    <property type="entry name" value="DEAD/DEAH_box_helicase_dom"/>
</dbReference>
<dbReference type="InterPro" id="IPR007502">
    <property type="entry name" value="Helicase-assoc_dom"/>
</dbReference>
<dbReference type="Pfam" id="PF21010">
    <property type="entry name" value="HA2_C"/>
    <property type="match status" value="1"/>
</dbReference>
<dbReference type="InterPro" id="IPR014001">
    <property type="entry name" value="Helicase_ATP-bd"/>
</dbReference>
<feature type="domain" description="Helicase C-terminal" evidence="9">
    <location>
        <begin position="242"/>
        <end position="413"/>
    </location>
</feature>
<dbReference type="Gene3D" id="3.40.50.300">
    <property type="entry name" value="P-loop containing nucleotide triphosphate hydrolases"/>
    <property type="match status" value="2"/>
</dbReference>
<comment type="catalytic activity">
    <reaction evidence="7">
        <text>ATP + H2O = ADP + phosphate + H(+)</text>
        <dbReference type="Rhea" id="RHEA:13065"/>
        <dbReference type="ChEBI" id="CHEBI:15377"/>
        <dbReference type="ChEBI" id="CHEBI:15378"/>
        <dbReference type="ChEBI" id="CHEBI:30616"/>
        <dbReference type="ChEBI" id="CHEBI:43474"/>
        <dbReference type="ChEBI" id="CHEBI:456216"/>
        <dbReference type="EC" id="3.6.4.13"/>
    </reaction>
</comment>
<dbReference type="Proteomes" id="UP000800235">
    <property type="component" value="Unassembled WGS sequence"/>
</dbReference>
<keyword evidence="10" id="KW-0347">Helicase</keyword>
<dbReference type="GO" id="GO:0003723">
    <property type="term" value="F:RNA binding"/>
    <property type="evidence" value="ECO:0007669"/>
    <property type="project" value="TreeGrafter"/>
</dbReference>
<dbReference type="InterPro" id="IPR048333">
    <property type="entry name" value="HA2_WH"/>
</dbReference>
<evidence type="ECO:0000256" key="7">
    <source>
        <dbReference type="ARBA" id="ARBA00047984"/>
    </source>
</evidence>
<keyword evidence="11" id="KW-1185">Reference proteome</keyword>
<dbReference type="Pfam" id="PF00270">
    <property type="entry name" value="DEAD"/>
    <property type="match status" value="1"/>
</dbReference>
<comment type="caution">
    <text evidence="10">The sequence shown here is derived from an EMBL/GenBank/DDBJ whole genome shotgun (WGS) entry which is preliminary data.</text>
</comment>
<dbReference type="GO" id="GO:0005524">
    <property type="term" value="F:ATP binding"/>
    <property type="evidence" value="ECO:0007669"/>
    <property type="project" value="UniProtKB-KW"/>
</dbReference>
<dbReference type="FunFam" id="3.40.50.300:FF:001075">
    <property type="entry name" value="ATP dependent RNA helicase, putative"/>
    <property type="match status" value="1"/>
</dbReference>
<reference evidence="10" key="1">
    <citation type="journal article" date="2020" name="Stud. Mycol.">
        <title>101 Dothideomycetes genomes: a test case for predicting lifestyles and emergence of pathogens.</title>
        <authorList>
            <person name="Haridas S."/>
            <person name="Albert R."/>
            <person name="Binder M."/>
            <person name="Bloem J."/>
            <person name="Labutti K."/>
            <person name="Salamov A."/>
            <person name="Andreopoulos B."/>
            <person name="Baker S."/>
            <person name="Barry K."/>
            <person name="Bills G."/>
            <person name="Bluhm B."/>
            <person name="Cannon C."/>
            <person name="Castanera R."/>
            <person name="Culley D."/>
            <person name="Daum C."/>
            <person name="Ezra D."/>
            <person name="Gonzalez J."/>
            <person name="Henrissat B."/>
            <person name="Kuo A."/>
            <person name="Liang C."/>
            <person name="Lipzen A."/>
            <person name="Lutzoni F."/>
            <person name="Magnuson J."/>
            <person name="Mondo S."/>
            <person name="Nolan M."/>
            <person name="Ohm R."/>
            <person name="Pangilinan J."/>
            <person name="Park H.-J."/>
            <person name="Ramirez L."/>
            <person name="Alfaro M."/>
            <person name="Sun H."/>
            <person name="Tritt A."/>
            <person name="Yoshinaga Y."/>
            <person name="Zwiers L.-H."/>
            <person name="Turgeon B."/>
            <person name="Goodwin S."/>
            <person name="Spatafora J."/>
            <person name="Crous P."/>
            <person name="Grigoriev I."/>
        </authorList>
    </citation>
    <scope>NUCLEOTIDE SEQUENCE</scope>
    <source>
        <strain evidence="10">CBS 130266</strain>
    </source>
</reference>
<dbReference type="InterPro" id="IPR011709">
    <property type="entry name" value="DEAD-box_helicase_OB_fold"/>
</dbReference>
<evidence type="ECO:0000259" key="9">
    <source>
        <dbReference type="PROSITE" id="PS51194"/>
    </source>
</evidence>
<dbReference type="SMART" id="SM00847">
    <property type="entry name" value="HA2"/>
    <property type="match status" value="1"/>
</dbReference>
<dbReference type="SMART" id="SM00487">
    <property type="entry name" value="DEXDc"/>
    <property type="match status" value="1"/>
</dbReference>
<dbReference type="InterPro" id="IPR002464">
    <property type="entry name" value="DNA/RNA_helicase_DEAH_CS"/>
</dbReference>
<dbReference type="GO" id="GO:0003724">
    <property type="term" value="F:RNA helicase activity"/>
    <property type="evidence" value="ECO:0007669"/>
    <property type="project" value="UniProtKB-EC"/>
</dbReference>
<dbReference type="PANTHER" id="PTHR18934">
    <property type="entry name" value="ATP-DEPENDENT RNA HELICASE"/>
    <property type="match status" value="1"/>
</dbReference>
<evidence type="ECO:0000313" key="10">
    <source>
        <dbReference type="EMBL" id="KAF2427802.1"/>
    </source>
</evidence>
<gene>
    <name evidence="10" type="ORF">EJ08DRAFT_735840</name>
</gene>
<dbReference type="Pfam" id="PF04408">
    <property type="entry name" value="WHD_HA2"/>
    <property type="match status" value="1"/>
</dbReference>
<dbReference type="GO" id="GO:0006397">
    <property type="term" value="P:mRNA processing"/>
    <property type="evidence" value="ECO:0007669"/>
    <property type="project" value="UniProtKB-KW"/>
</dbReference>
<dbReference type="PROSITE" id="PS00690">
    <property type="entry name" value="DEAH_ATP_HELICASE"/>
    <property type="match status" value="1"/>
</dbReference>
<dbReference type="CDD" id="cd18791">
    <property type="entry name" value="SF2_C_RHA"/>
    <property type="match status" value="1"/>
</dbReference>
<dbReference type="PANTHER" id="PTHR18934:SF136">
    <property type="entry name" value="ATP-DEPENDENT RNA HELICASE DHX35-RELATED"/>
    <property type="match status" value="1"/>
</dbReference>
<dbReference type="PROSITE" id="PS51194">
    <property type="entry name" value="HELICASE_CTER"/>
    <property type="match status" value="1"/>
</dbReference>
<accession>A0A9P4TWZ2</accession>
<dbReference type="OrthoDB" id="10253254at2759"/>
<dbReference type="Pfam" id="PF07717">
    <property type="entry name" value="OB_NTP_bind"/>
    <property type="match status" value="1"/>
</dbReference>
<dbReference type="FunFam" id="1.20.120.1080:FF:000020">
    <property type="entry name" value="ATP dependent RNA helicase, putative"/>
    <property type="match status" value="1"/>
</dbReference>
<evidence type="ECO:0000259" key="8">
    <source>
        <dbReference type="PROSITE" id="PS51192"/>
    </source>
</evidence>
<protein>
    <recommendedName>
        <fullName evidence="1">RNA helicase</fullName>
        <ecNumber evidence="1">3.6.4.13</ecNumber>
    </recommendedName>
</protein>
<evidence type="ECO:0000256" key="2">
    <source>
        <dbReference type="ARBA" id="ARBA00022664"/>
    </source>
</evidence>
<name>A0A9P4TWZ2_9PEZI</name>
<dbReference type="GO" id="GO:0008380">
    <property type="term" value="P:RNA splicing"/>
    <property type="evidence" value="ECO:0007669"/>
    <property type="project" value="UniProtKB-KW"/>
</dbReference>
<dbReference type="SUPFAM" id="SSF52540">
    <property type="entry name" value="P-loop containing nucleoside triphosphate hydrolases"/>
    <property type="match status" value="1"/>
</dbReference>
<dbReference type="SMART" id="SM00490">
    <property type="entry name" value="HELICc"/>
    <property type="match status" value="1"/>
</dbReference>
<keyword evidence="4" id="KW-0378">Hydrolase</keyword>
<dbReference type="InterPro" id="IPR027417">
    <property type="entry name" value="P-loop_NTPase"/>
</dbReference>
<dbReference type="PROSITE" id="PS51192">
    <property type="entry name" value="HELICASE_ATP_BIND_1"/>
    <property type="match status" value="1"/>
</dbReference>
<evidence type="ECO:0000256" key="3">
    <source>
        <dbReference type="ARBA" id="ARBA00022741"/>
    </source>
</evidence>
<keyword evidence="3" id="KW-0547">Nucleotide-binding</keyword>
<sequence>MEDHQNSEAPPTFIPALFKPPSLLPIARHRAALLYLVETFPVVIVVGQTGSGKTTQIPQFLNDAGWCNDGKIVAVTQPRRVAATTVAARVAQEMRCELGQEVGFSIRFEDVTSAKTKIKFLTDGLLLREALVDPLLSRYSVIMVDEAHERSLSSDVLLGLLKKIRKRRPELRIIISSATLQAEDFLNFFAGGEEGVRESDGADELGGDVGRIISLEGRMYPVDIHCLEEPTEDYVERAVKTVLDIHIKEAEGDILLFLTGREEIERAIDLISDKISELGIKSPSLQALPMYAGLPTDQQMYVFEPAAEDTRKVIISTNIAEASITIDGIVFVIDCGFVKLRAYNPNSGIETLTATPVSKASATQRAGRAGRTKAGKCYRLYTEQASNALEEATVPEIQRSNLAPIILQLKALGIDNIARFDYLTPPPAELIIRALELLFSLGALDDYAKLTKPLGLRMAELSVEPMMAKVLLSAPSFNCLSEILTIAAMTSLQASVWFYHDDRKKATETARRKFAVEEGDHLTLLNVYQAFVTRGKKDAKWCRDHYINYKAMTQAVSIRNQLRRYLERFGIEVAESLNAPEVMRVGGMDKEEMIRRCLTMGYFSHAARMQSDGSFKSVNGLTLWAHPSSLMFNRKADWVIFHEIMETGKKIFIRDVTKIEKGWLLEYAPSFYHVK</sequence>
<feature type="domain" description="Helicase ATP-binding" evidence="8">
    <location>
        <begin position="34"/>
        <end position="198"/>
    </location>
</feature>
<dbReference type="EMBL" id="MU007057">
    <property type="protein sequence ID" value="KAF2427802.1"/>
    <property type="molecule type" value="Genomic_DNA"/>
</dbReference>
<dbReference type="InterPro" id="IPR001650">
    <property type="entry name" value="Helicase_C-like"/>
</dbReference>
<keyword evidence="5" id="KW-0067">ATP-binding</keyword>
<dbReference type="FunFam" id="3.40.50.300:FF:000007">
    <property type="entry name" value="Pre-mRNA-splicing factor ATP-dependent RNA helicase"/>
    <property type="match status" value="1"/>
</dbReference>
<evidence type="ECO:0000256" key="1">
    <source>
        <dbReference type="ARBA" id="ARBA00012552"/>
    </source>
</evidence>
<dbReference type="EC" id="3.6.4.13" evidence="1"/>
<evidence type="ECO:0000256" key="6">
    <source>
        <dbReference type="ARBA" id="ARBA00023187"/>
    </source>
</evidence>
<keyword evidence="6" id="KW-0508">mRNA splicing</keyword>